<comment type="caution">
    <text evidence="3">The sequence shown here is derived from an EMBL/GenBank/DDBJ whole genome shotgun (WGS) entry which is preliminary data.</text>
</comment>
<dbReference type="InterPro" id="IPR006016">
    <property type="entry name" value="UspA"/>
</dbReference>
<evidence type="ECO:0000313" key="4">
    <source>
        <dbReference type="Proteomes" id="UP001597013"/>
    </source>
</evidence>
<protein>
    <submittedName>
        <fullName evidence="3">Universal stress protein</fullName>
    </submittedName>
</protein>
<dbReference type="Gene3D" id="3.40.50.620">
    <property type="entry name" value="HUPs"/>
    <property type="match status" value="2"/>
</dbReference>
<gene>
    <name evidence="3" type="ORF">ACFQ1Q_12120</name>
</gene>
<evidence type="ECO:0000256" key="1">
    <source>
        <dbReference type="ARBA" id="ARBA00008791"/>
    </source>
</evidence>
<organism evidence="3 4">
    <name type="scientific">Winogradskyella litorisediminis</name>
    <dbReference type="NCBI Taxonomy" id="1156618"/>
    <lineage>
        <taxon>Bacteria</taxon>
        <taxon>Pseudomonadati</taxon>
        <taxon>Bacteroidota</taxon>
        <taxon>Flavobacteriia</taxon>
        <taxon>Flavobacteriales</taxon>
        <taxon>Flavobacteriaceae</taxon>
        <taxon>Winogradskyella</taxon>
    </lineage>
</organism>
<dbReference type="CDD" id="cd00293">
    <property type="entry name" value="USP-like"/>
    <property type="match status" value="2"/>
</dbReference>
<dbReference type="PANTHER" id="PTHR46268:SF6">
    <property type="entry name" value="UNIVERSAL STRESS PROTEIN UP12"/>
    <property type="match status" value="1"/>
</dbReference>
<evidence type="ECO:0000259" key="2">
    <source>
        <dbReference type="Pfam" id="PF00582"/>
    </source>
</evidence>
<evidence type="ECO:0000313" key="3">
    <source>
        <dbReference type="EMBL" id="MFD1063994.1"/>
    </source>
</evidence>
<proteinExistence type="inferred from homology"/>
<dbReference type="EMBL" id="JBHTJL010000016">
    <property type="protein sequence ID" value="MFD1063994.1"/>
    <property type="molecule type" value="Genomic_DNA"/>
</dbReference>
<dbReference type="RefSeq" id="WP_386131835.1">
    <property type="nucleotide sequence ID" value="NZ_JBHTJL010000016.1"/>
</dbReference>
<dbReference type="InterPro" id="IPR014729">
    <property type="entry name" value="Rossmann-like_a/b/a_fold"/>
</dbReference>
<dbReference type="PANTHER" id="PTHR46268">
    <property type="entry name" value="STRESS RESPONSE PROTEIN NHAX"/>
    <property type="match status" value="1"/>
</dbReference>
<dbReference type="SUPFAM" id="SSF52402">
    <property type="entry name" value="Adenine nucleotide alpha hydrolases-like"/>
    <property type="match status" value="2"/>
</dbReference>
<feature type="domain" description="UspA" evidence="2">
    <location>
        <begin position="1"/>
        <end position="138"/>
    </location>
</feature>
<feature type="domain" description="UspA" evidence="2">
    <location>
        <begin position="147"/>
        <end position="276"/>
    </location>
</feature>
<comment type="similarity">
    <text evidence="1">Belongs to the universal stress protein A family.</text>
</comment>
<dbReference type="Proteomes" id="UP001597013">
    <property type="component" value="Unassembled WGS sequence"/>
</dbReference>
<keyword evidence="4" id="KW-1185">Reference proteome</keyword>
<dbReference type="PRINTS" id="PR01438">
    <property type="entry name" value="UNVRSLSTRESS"/>
</dbReference>
<accession>A0ABW3N8I2</accession>
<dbReference type="InterPro" id="IPR006015">
    <property type="entry name" value="Universal_stress_UspA"/>
</dbReference>
<dbReference type="Pfam" id="PF00582">
    <property type="entry name" value="Usp"/>
    <property type="match status" value="2"/>
</dbReference>
<sequence>MKTLLIPVDFSSTSLKALEVGATIAKRISAKIILTHMVGVEEGYSIEPNNLEQVVYYKKLIGKKFEEFIAQPFLEGVLVEPLLQKQLDFFGINELAKELDASLIIMGSQGSKGIAEFLKGSNTEKVVRNSEVPVLVVKENEINFVPERILYASDFNLETVEAYHRIIEVSMLLNARIEFLYVNLSGKDFKSTSEMDETLLQFFKAVKHPEPVKAIKTVTRWSDYSVEKGVINYATLSGTDIIAIPTHGRKGLSHILQGSISEDVANHAIKPVLTVKI</sequence>
<reference evidence="4" key="1">
    <citation type="journal article" date="2019" name="Int. J. Syst. Evol. Microbiol.">
        <title>The Global Catalogue of Microorganisms (GCM) 10K type strain sequencing project: providing services to taxonomists for standard genome sequencing and annotation.</title>
        <authorList>
            <consortium name="The Broad Institute Genomics Platform"/>
            <consortium name="The Broad Institute Genome Sequencing Center for Infectious Disease"/>
            <person name="Wu L."/>
            <person name="Ma J."/>
        </authorList>
    </citation>
    <scope>NUCLEOTIDE SEQUENCE [LARGE SCALE GENOMIC DNA]</scope>
    <source>
        <strain evidence="4">CCUG 62215</strain>
    </source>
</reference>
<name>A0ABW3N8I2_9FLAO</name>